<feature type="binding site" evidence="22">
    <location>
        <position position="172"/>
    </location>
    <ligand>
        <name>substrate</name>
    </ligand>
</feature>
<dbReference type="InterPro" id="IPR000823">
    <property type="entry name" value="Peroxidase_pln"/>
</dbReference>
<dbReference type="SMART" id="SM00235">
    <property type="entry name" value="ZnMc"/>
    <property type="match status" value="1"/>
</dbReference>
<evidence type="ECO:0000256" key="27">
    <source>
        <dbReference type="SAM" id="Phobius"/>
    </source>
</evidence>
<keyword evidence="31" id="KW-1185">Reference proteome</keyword>
<keyword evidence="17" id="KW-0865">Zymogen</keyword>
<evidence type="ECO:0000256" key="19">
    <source>
        <dbReference type="ARBA" id="ARBA00023180"/>
    </source>
</evidence>
<comment type="cofactor">
    <cofactor evidence="23">
        <name>Ca(2+)</name>
        <dbReference type="ChEBI" id="CHEBI:29108"/>
    </cofactor>
    <text evidence="23">Binds 2 calcium ions per subunit.</text>
</comment>
<feature type="disulfide bond" evidence="25">
    <location>
        <begin position="76"/>
        <end position="81"/>
    </location>
</feature>
<dbReference type="PRINTS" id="PR00461">
    <property type="entry name" value="PLPEROXIDASE"/>
</dbReference>
<feature type="binding site" evidence="23">
    <location>
        <position position="80"/>
    </location>
    <ligand>
        <name>Ca(2+)</name>
        <dbReference type="ChEBI" id="CHEBI:29108"/>
        <label>1</label>
    </ligand>
</feature>
<dbReference type="InterPro" id="IPR036365">
    <property type="entry name" value="PGBD-like_sf"/>
</dbReference>
<dbReference type="PROSITE" id="PS00436">
    <property type="entry name" value="PEROXIDASE_2"/>
    <property type="match status" value="1"/>
</dbReference>
<dbReference type="InterPro" id="IPR001818">
    <property type="entry name" value="Pept_M10_metallopeptidase"/>
</dbReference>
<dbReference type="InterPro" id="IPR033739">
    <property type="entry name" value="M10A_MMP"/>
</dbReference>
<dbReference type="InterPro" id="IPR019793">
    <property type="entry name" value="Peroxidases_heam-ligand_BS"/>
</dbReference>
<evidence type="ECO:0000256" key="7">
    <source>
        <dbReference type="ARBA" id="ARBA00022617"/>
    </source>
</evidence>
<keyword evidence="27" id="KW-1133">Transmembrane helix</keyword>
<evidence type="ECO:0000256" key="16">
    <source>
        <dbReference type="ARBA" id="ARBA00023049"/>
    </source>
</evidence>
<dbReference type="Gene3D" id="1.10.520.10">
    <property type="match status" value="1"/>
</dbReference>
<dbReference type="GO" id="GO:0031012">
    <property type="term" value="C:extracellular matrix"/>
    <property type="evidence" value="ECO:0007669"/>
    <property type="project" value="InterPro"/>
</dbReference>
<comment type="function">
    <text evidence="2">Removal of H(2)O(2), oxidation of toxic reductants, biosynthesis and degradation of lignin, suberization, auxin catabolism, response to environmental stresses such as wounding, pathogen attack and oxidative stress. These functions might be dependent on each isozyme/isoform in each plant tissue.</text>
</comment>
<comment type="similarity">
    <text evidence="4">Belongs to the peptidase M10A family. Matrix metalloproteinases (MMPs) subfamily.</text>
</comment>
<keyword evidence="8" id="KW-0645">Protease</keyword>
<feature type="signal peptide" evidence="28">
    <location>
        <begin position="1"/>
        <end position="32"/>
    </location>
</feature>
<keyword evidence="7" id="KW-0349">Heme</keyword>
<reference evidence="30 31" key="1">
    <citation type="submission" date="2020-08" db="EMBL/GenBank/DDBJ databases">
        <title>Plant Genome Project.</title>
        <authorList>
            <person name="Zhang R.-G."/>
        </authorList>
    </citation>
    <scope>NUCLEOTIDE SEQUENCE [LARGE SCALE GENOMIC DNA]</scope>
    <source>
        <tissue evidence="30">Rhizome</tissue>
    </source>
</reference>
<dbReference type="InterPro" id="IPR006026">
    <property type="entry name" value="Peptidase_Metallo"/>
</dbReference>
<evidence type="ECO:0000256" key="1">
    <source>
        <dbReference type="ARBA" id="ARBA00000189"/>
    </source>
</evidence>
<accession>A0A8J5C7J8</accession>
<evidence type="ECO:0000256" key="2">
    <source>
        <dbReference type="ARBA" id="ARBA00002322"/>
    </source>
</evidence>
<dbReference type="Pfam" id="PF01471">
    <property type="entry name" value="PG_binding_1"/>
    <property type="match status" value="1"/>
</dbReference>
<dbReference type="PRINTS" id="PR00458">
    <property type="entry name" value="PEROXIDASE"/>
</dbReference>
<dbReference type="InterPro" id="IPR010255">
    <property type="entry name" value="Haem_peroxidase_sf"/>
</dbReference>
<dbReference type="GO" id="GO:0006508">
    <property type="term" value="P:proteolysis"/>
    <property type="evidence" value="ECO:0007669"/>
    <property type="project" value="UniProtKB-KW"/>
</dbReference>
<evidence type="ECO:0000256" key="11">
    <source>
        <dbReference type="ARBA" id="ARBA00022801"/>
    </source>
</evidence>
<evidence type="ECO:0000256" key="28">
    <source>
        <dbReference type="SAM" id="SignalP"/>
    </source>
</evidence>
<dbReference type="PROSITE" id="PS00435">
    <property type="entry name" value="PEROXIDASE_1"/>
    <property type="match status" value="1"/>
</dbReference>
<feature type="compositionally biased region" description="Polar residues" evidence="26">
    <location>
        <begin position="619"/>
        <end position="634"/>
    </location>
</feature>
<dbReference type="FunFam" id="1.10.520.10:FF:000008">
    <property type="entry name" value="Peroxidase"/>
    <property type="match status" value="1"/>
</dbReference>
<dbReference type="Pfam" id="PF00413">
    <property type="entry name" value="Peptidase_M10"/>
    <property type="match status" value="1"/>
</dbReference>
<dbReference type="InterPro" id="IPR024079">
    <property type="entry name" value="MetalloPept_cat_dom_sf"/>
</dbReference>
<evidence type="ECO:0000256" key="18">
    <source>
        <dbReference type="ARBA" id="ARBA00023157"/>
    </source>
</evidence>
<protein>
    <recommendedName>
        <fullName evidence="5">peroxidase</fullName>
        <ecNumber evidence="5">1.11.1.7</ecNumber>
    </recommendedName>
</protein>
<dbReference type="GO" id="GO:0020037">
    <property type="term" value="F:heme binding"/>
    <property type="evidence" value="ECO:0007669"/>
    <property type="project" value="InterPro"/>
</dbReference>
<evidence type="ECO:0000256" key="10">
    <source>
        <dbReference type="ARBA" id="ARBA00022729"/>
    </source>
</evidence>
<evidence type="ECO:0000256" key="13">
    <source>
        <dbReference type="ARBA" id="ARBA00022837"/>
    </source>
</evidence>
<dbReference type="FunFam" id="3.40.390.10:FF:000018">
    <property type="entry name" value="Metalloendoproteinase 1"/>
    <property type="match status" value="1"/>
</dbReference>
<evidence type="ECO:0000256" key="20">
    <source>
        <dbReference type="ARBA" id="ARBA00023324"/>
    </source>
</evidence>
<feature type="binding site" evidence="23">
    <location>
        <position position="237"/>
    </location>
    <ligand>
        <name>Ca(2+)</name>
        <dbReference type="ChEBI" id="CHEBI:29108"/>
        <label>2</label>
    </ligand>
</feature>
<evidence type="ECO:0000256" key="26">
    <source>
        <dbReference type="SAM" id="MobiDB-lite"/>
    </source>
</evidence>
<dbReference type="InterPro" id="IPR002016">
    <property type="entry name" value="Haem_peroxidase"/>
</dbReference>
<keyword evidence="11" id="KW-0378">Hydrolase</keyword>
<evidence type="ECO:0000256" key="21">
    <source>
        <dbReference type="PIRSR" id="PIRSR600823-1"/>
    </source>
</evidence>
<feature type="binding site" evidence="23">
    <location>
        <position position="78"/>
    </location>
    <ligand>
        <name>Ca(2+)</name>
        <dbReference type="ChEBI" id="CHEBI:29108"/>
        <label>1</label>
    </ligand>
</feature>
<dbReference type="InterPro" id="IPR002477">
    <property type="entry name" value="Peptidoglycan-bd-like"/>
</dbReference>
<dbReference type="EC" id="1.11.1.7" evidence="5"/>
<feature type="binding site" evidence="23">
    <location>
        <position position="75"/>
    </location>
    <ligand>
        <name>Ca(2+)</name>
        <dbReference type="ChEBI" id="CHEBI:29108"/>
        <label>1</label>
    </ligand>
</feature>
<feature type="disulfide bond" evidence="25">
    <location>
        <begin position="43"/>
        <end position="124"/>
    </location>
</feature>
<dbReference type="GO" id="GO:0006979">
    <property type="term" value="P:response to oxidative stress"/>
    <property type="evidence" value="ECO:0007669"/>
    <property type="project" value="InterPro"/>
</dbReference>
<keyword evidence="27" id="KW-0812">Transmembrane</keyword>
<feature type="region of interest" description="Disordered" evidence="26">
    <location>
        <begin position="619"/>
        <end position="647"/>
    </location>
</feature>
<dbReference type="SUPFAM" id="SSF55486">
    <property type="entry name" value="Metalloproteases ('zincins'), catalytic domain"/>
    <property type="match status" value="1"/>
</dbReference>
<dbReference type="InterPro" id="IPR019794">
    <property type="entry name" value="Peroxidases_AS"/>
</dbReference>
<dbReference type="GO" id="GO:0004222">
    <property type="term" value="F:metalloendopeptidase activity"/>
    <property type="evidence" value="ECO:0007669"/>
    <property type="project" value="InterPro"/>
</dbReference>
<keyword evidence="20" id="KW-0376">Hydrogen peroxide</keyword>
<dbReference type="CDD" id="cd04278">
    <property type="entry name" value="ZnMc_MMP"/>
    <property type="match status" value="1"/>
</dbReference>
<dbReference type="GO" id="GO:0140825">
    <property type="term" value="F:lactoperoxidase activity"/>
    <property type="evidence" value="ECO:0007669"/>
    <property type="project" value="UniProtKB-EC"/>
</dbReference>
<feature type="binding site" evidence="23">
    <location>
        <position position="82"/>
    </location>
    <ligand>
        <name>Ca(2+)</name>
        <dbReference type="ChEBI" id="CHEBI:29108"/>
        <label>1</label>
    </ligand>
</feature>
<dbReference type="CDD" id="cd00693">
    <property type="entry name" value="secretory_peroxidase"/>
    <property type="match status" value="1"/>
</dbReference>
<feature type="binding site" evidence="23">
    <location>
        <position position="84"/>
    </location>
    <ligand>
        <name>Ca(2+)</name>
        <dbReference type="ChEBI" id="CHEBI:29108"/>
        <label>1</label>
    </ligand>
</feature>
<dbReference type="InterPro" id="IPR033905">
    <property type="entry name" value="Secretory_peroxidase"/>
</dbReference>
<keyword evidence="16" id="KW-0482">Metalloprotease</keyword>
<feature type="binding site" evidence="23">
    <location>
        <position position="242"/>
    </location>
    <ligand>
        <name>Ca(2+)</name>
        <dbReference type="ChEBI" id="CHEBI:29108"/>
        <label>2</label>
    </ligand>
</feature>
<evidence type="ECO:0000256" key="15">
    <source>
        <dbReference type="ARBA" id="ARBA00023004"/>
    </source>
</evidence>
<evidence type="ECO:0000256" key="17">
    <source>
        <dbReference type="ARBA" id="ARBA00023145"/>
    </source>
</evidence>
<keyword evidence="13 23" id="KW-0106">Calcium</keyword>
<evidence type="ECO:0000256" key="12">
    <source>
        <dbReference type="ARBA" id="ARBA00022833"/>
    </source>
</evidence>
<feature type="transmembrane region" description="Helical" evidence="27">
    <location>
        <begin position="306"/>
        <end position="331"/>
    </location>
</feature>
<gene>
    <name evidence="30" type="ORF">ZIOFF_070251</name>
</gene>
<dbReference type="SUPFAM" id="SSF47090">
    <property type="entry name" value="PGBD-like"/>
    <property type="match status" value="1"/>
</dbReference>
<keyword evidence="12" id="KW-0862">Zinc</keyword>
<feature type="binding site" evidence="23">
    <location>
        <position position="96"/>
    </location>
    <ligand>
        <name>Ca(2+)</name>
        <dbReference type="ChEBI" id="CHEBI:29108"/>
        <label>1</label>
    </ligand>
</feature>
<evidence type="ECO:0000256" key="22">
    <source>
        <dbReference type="PIRSR" id="PIRSR600823-2"/>
    </source>
</evidence>
<keyword evidence="15 23" id="KW-0408">Iron</keyword>
<feature type="disulfide bond" evidence="25">
    <location>
        <begin position="209"/>
        <end position="220"/>
    </location>
</feature>
<name>A0A8J5C7J8_ZINOF</name>
<comment type="caution">
    <text evidence="30">The sequence shown here is derived from an EMBL/GenBank/DDBJ whole genome shotgun (WGS) entry which is preliminary data.</text>
</comment>
<dbReference type="PANTHER" id="PTHR31517">
    <property type="match status" value="1"/>
</dbReference>
<comment type="catalytic activity">
    <reaction evidence="1">
        <text>2 a phenolic donor + H2O2 = 2 a phenolic radical donor + 2 H2O</text>
        <dbReference type="Rhea" id="RHEA:56136"/>
        <dbReference type="ChEBI" id="CHEBI:15377"/>
        <dbReference type="ChEBI" id="CHEBI:16240"/>
        <dbReference type="ChEBI" id="CHEBI:139520"/>
        <dbReference type="ChEBI" id="CHEBI:139521"/>
        <dbReference type="EC" id="1.11.1.7"/>
    </reaction>
</comment>
<evidence type="ECO:0000256" key="5">
    <source>
        <dbReference type="ARBA" id="ARBA00012313"/>
    </source>
</evidence>
<evidence type="ECO:0000256" key="23">
    <source>
        <dbReference type="PIRSR" id="PIRSR600823-3"/>
    </source>
</evidence>
<evidence type="ECO:0000256" key="9">
    <source>
        <dbReference type="ARBA" id="ARBA00022723"/>
    </source>
</evidence>
<keyword evidence="18 25" id="KW-1015">Disulfide bond</keyword>
<dbReference type="Gene3D" id="1.10.420.10">
    <property type="entry name" value="Peroxidase, domain 2"/>
    <property type="match status" value="1"/>
</dbReference>
<dbReference type="GO" id="GO:0008270">
    <property type="term" value="F:zinc ion binding"/>
    <property type="evidence" value="ECO:0007669"/>
    <property type="project" value="InterPro"/>
</dbReference>
<dbReference type="AlphaFoldDB" id="A0A8J5C7J8"/>
<keyword evidence="10 28" id="KW-0732">Signal</keyword>
<dbReference type="Proteomes" id="UP000734854">
    <property type="component" value="Unassembled WGS sequence"/>
</dbReference>
<evidence type="ECO:0000313" key="30">
    <source>
        <dbReference type="EMBL" id="KAG6472773.1"/>
    </source>
</evidence>
<dbReference type="Gene3D" id="3.40.390.10">
    <property type="entry name" value="Collagenase (Catalytic Domain)"/>
    <property type="match status" value="1"/>
</dbReference>
<dbReference type="GO" id="GO:0042744">
    <property type="term" value="P:hydrogen peroxide catabolic process"/>
    <property type="evidence" value="ECO:0007669"/>
    <property type="project" value="UniProtKB-KW"/>
</dbReference>
<comment type="similarity">
    <text evidence="3">Belongs to the peroxidase family. Ascorbate peroxidase subfamily.</text>
</comment>
<comment type="cofactor">
    <cofactor evidence="23">
        <name>heme b</name>
        <dbReference type="ChEBI" id="CHEBI:60344"/>
    </cofactor>
    <text evidence="23">Binds 1 heme b (iron(II)-protoporphyrin IX) group per subunit.</text>
</comment>
<evidence type="ECO:0000256" key="4">
    <source>
        <dbReference type="ARBA" id="ARBA00009614"/>
    </source>
</evidence>
<organism evidence="30 31">
    <name type="scientific">Zingiber officinale</name>
    <name type="common">Ginger</name>
    <name type="synonym">Amomum zingiber</name>
    <dbReference type="NCBI Taxonomy" id="94328"/>
    <lineage>
        <taxon>Eukaryota</taxon>
        <taxon>Viridiplantae</taxon>
        <taxon>Streptophyta</taxon>
        <taxon>Embryophyta</taxon>
        <taxon>Tracheophyta</taxon>
        <taxon>Spermatophyta</taxon>
        <taxon>Magnoliopsida</taxon>
        <taxon>Liliopsida</taxon>
        <taxon>Zingiberales</taxon>
        <taxon>Zingiberaceae</taxon>
        <taxon>Zingiber</taxon>
    </lineage>
</organism>
<keyword evidence="6" id="KW-0575">Peroxidase</keyword>
<evidence type="ECO:0000256" key="25">
    <source>
        <dbReference type="PIRSR" id="PIRSR600823-5"/>
    </source>
</evidence>
<evidence type="ECO:0000256" key="8">
    <source>
        <dbReference type="ARBA" id="ARBA00022670"/>
    </source>
</evidence>
<evidence type="ECO:0000259" key="29">
    <source>
        <dbReference type="PROSITE" id="PS50873"/>
    </source>
</evidence>
<feature type="site" description="Transition state stabilizer" evidence="24">
    <location>
        <position position="70"/>
    </location>
</feature>
<proteinExistence type="inferred from homology"/>
<sequence>MSNKVGVISMAATAVASASVLLLFSLATPASAKLSTAYYRETCPKAEQIISDVITGKQISTPTTAAGTLRLFFHDCFVGGCDASMLISTNVFNRAERDADENISLPGDAFDTVTRAKTALELQCPGVVSCADVLALATRDLVVTLGGPFYTVRLGRKDALASTAAAVPGNLPSPNMTMDQLIRVFAKNKMTVQDMVALSGAHTVGFSHCSQYAEELQSACANYQEDPTIAAFNDVMTPGKFDNMYYQNVLRGLGLLASDAALAADKRTRPLVELYAANQTAFFSDFTRAMEKLSLRSSKLDINSSISVVFLAMTSSTFLFLCAAIAGFILLPASALFPAGSPAASFVSNPWLPFKNLSGCRHGDDRAGLAALKDYLRHFGYLSPSNFTDAFDDALEAAIRTYQRNFGLNVTGELDSETVSQIITPRCGVGDFINGSSAMNGSSVHGRNLYSYFPGTPRWPFWRRSLTYAIVSTSDVSIDRAVFSEVLAKAFQRWANATTLTFTETENEAEADLRVGFFLGSHGDGEPFDGQLGTLAHAFSPTDGRLHFDAAEDWVAQGDVRQADSDAAVDLESVAVHEIGHLLGLGHSTVAEAIMYPSLRTRTRKVVLANDDVEGIQSLYGSNPDYQGSSQSTPGSEGATETNGGGGAGRGWGWGWLILTAVVIRLWLD</sequence>
<dbReference type="PANTHER" id="PTHR31517:SF17">
    <property type="entry name" value="PEROXIDASE 6"/>
    <property type="match status" value="1"/>
</dbReference>
<feature type="binding site" description="axial binding residue" evidence="23">
    <location>
        <position position="202"/>
    </location>
    <ligand>
        <name>heme b</name>
        <dbReference type="ChEBI" id="CHEBI:60344"/>
    </ligand>
    <ligandPart>
        <name>Fe</name>
        <dbReference type="ChEBI" id="CHEBI:18248"/>
    </ligandPart>
</feature>
<dbReference type="SUPFAM" id="SSF48113">
    <property type="entry name" value="Heme-dependent peroxidases"/>
    <property type="match status" value="1"/>
</dbReference>
<dbReference type="Pfam" id="PF00141">
    <property type="entry name" value="peroxidase"/>
    <property type="match status" value="1"/>
</dbReference>
<evidence type="ECO:0000256" key="3">
    <source>
        <dbReference type="ARBA" id="ARBA00006873"/>
    </source>
</evidence>
<feature type="chain" id="PRO_5035168492" description="peroxidase" evidence="28">
    <location>
        <begin position="33"/>
        <end position="669"/>
    </location>
</feature>
<evidence type="ECO:0000256" key="14">
    <source>
        <dbReference type="ARBA" id="ARBA00023002"/>
    </source>
</evidence>
<keyword evidence="19" id="KW-0325">Glycoprotein</keyword>
<feature type="active site" description="Proton acceptor" evidence="21">
    <location>
        <position position="74"/>
    </location>
</feature>
<dbReference type="PROSITE" id="PS50873">
    <property type="entry name" value="PEROXIDASE_4"/>
    <property type="match status" value="1"/>
</dbReference>
<feature type="domain" description="Plant heme peroxidase family profile" evidence="29">
    <location>
        <begin position="33"/>
        <end position="326"/>
    </location>
</feature>
<keyword evidence="9 23" id="KW-0479">Metal-binding</keyword>
<evidence type="ECO:0000256" key="24">
    <source>
        <dbReference type="PIRSR" id="PIRSR600823-4"/>
    </source>
</evidence>
<feature type="binding site" evidence="23">
    <location>
        <position position="234"/>
    </location>
    <ligand>
        <name>Ca(2+)</name>
        <dbReference type="ChEBI" id="CHEBI:29108"/>
        <label>2</label>
    </ligand>
</feature>
<dbReference type="EMBL" id="JACMSC010000020">
    <property type="protein sequence ID" value="KAG6472773.1"/>
    <property type="molecule type" value="Genomic_DNA"/>
</dbReference>
<keyword evidence="14" id="KW-0560">Oxidoreductase</keyword>
<evidence type="ECO:0000313" key="31">
    <source>
        <dbReference type="Proteomes" id="UP000734854"/>
    </source>
</evidence>
<evidence type="ECO:0000256" key="6">
    <source>
        <dbReference type="ARBA" id="ARBA00022559"/>
    </source>
</evidence>
<feature type="binding site" evidence="23">
    <location>
        <position position="203"/>
    </location>
    <ligand>
        <name>Ca(2+)</name>
        <dbReference type="ChEBI" id="CHEBI:29108"/>
        <label>2</label>
    </ligand>
</feature>
<keyword evidence="27" id="KW-0472">Membrane</keyword>